<reference evidence="1 2" key="2">
    <citation type="journal article" date="2022" name="Mol. Ecol. Resour.">
        <title>The genomes of chicory, endive, great burdock and yacon provide insights into Asteraceae paleo-polyploidization history and plant inulin production.</title>
        <authorList>
            <person name="Fan W."/>
            <person name="Wang S."/>
            <person name="Wang H."/>
            <person name="Wang A."/>
            <person name="Jiang F."/>
            <person name="Liu H."/>
            <person name="Zhao H."/>
            <person name="Xu D."/>
            <person name="Zhang Y."/>
        </authorList>
    </citation>
    <scope>NUCLEOTIDE SEQUENCE [LARGE SCALE GENOMIC DNA]</scope>
    <source>
        <strain evidence="2">cv. Punajuju</strain>
        <tissue evidence="1">Leaves</tissue>
    </source>
</reference>
<reference evidence="2" key="1">
    <citation type="journal article" date="2022" name="Mol. Ecol. Resour.">
        <title>The genomes of chicory, endive, great burdock and yacon provide insights into Asteraceae palaeo-polyploidization history and plant inulin production.</title>
        <authorList>
            <person name="Fan W."/>
            <person name="Wang S."/>
            <person name="Wang H."/>
            <person name="Wang A."/>
            <person name="Jiang F."/>
            <person name="Liu H."/>
            <person name="Zhao H."/>
            <person name="Xu D."/>
            <person name="Zhang Y."/>
        </authorList>
    </citation>
    <scope>NUCLEOTIDE SEQUENCE [LARGE SCALE GENOMIC DNA]</scope>
    <source>
        <strain evidence="2">cv. Punajuju</strain>
    </source>
</reference>
<gene>
    <name evidence="1" type="ORF">L2E82_30767</name>
</gene>
<keyword evidence="2" id="KW-1185">Reference proteome</keyword>
<comment type="caution">
    <text evidence="1">The sequence shown here is derived from an EMBL/GenBank/DDBJ whole genome shotgun (WGS) entry which is preliminary data.</text>
</comment>
<evidence type="ECO:0000313" key="2">
    <source>
        <dbReference type="Proteomes" id="UP001055811"/>
    </source>
</evidence>
<accession>A0ACB9D1A2</accession>
<dbReference type="Proteomes" id="UP001055811">
    <property type="component" value="Linkage Group LG05"/>
</dbReference>
<dbReference type="EMBL" id="CM042013">
    <property type="protein sequence ID" value="KAI3740339.1"/>
    <property type="molecule type" value="Genomic_DNA"/>
</dbReference>
<protein>
    <submittedName>
        <fullName evidence="1">Uncharacterized protein</fullName>
    </submittedName>
</protein>
<name>A0ACB9D1A2_CICIN</name>
<proteinExistence type="predicted"/>
<sequence>MLESTSGFFERPLTTQIFFLLTGETTGSAIEVAFPSSASKSIDGRECQDLYFRIGVRNGSDIGGNNDGSGMVGRKGRYG</sequence>
<evidence type="ECO:0000313" key="1">
    <source>
        <dbReference type="EMBL" id="KAI3740339.1"/>
    </source>
</evidence>
<organism evidence="1 2">
    <name type="scientific">Cichorium intybus</name>
    <name type="common">Chicory</name>
    <dbReference type="NCBI Taxonomy" id="13427"/>
    <lineage>
        <taxon>Eukaryota</taxon>
        <taxon>Viridiplantae</taxon>
        <taxon>Streptophyta</taxon>
        <taxon>Embryophyta</taxon>
        <taxon>Tracheophyta</taxon>
        <taxon>Spermatophyta</taxon>
        <taxon>Magnoliopsida</taxon>
        <taxon>eudicotyledons</taxon>
        <taxon>Gunneridae</taxon>
        <taxon>Pentapetalae</taxon>
        <taxon>asterids</taxon>
        <taxon>campanulids</taxon>
        <taxon>Asterales</taxon>
        <taxon>Asteraceae</taxon>
        <taxon>Cichorioideae</taxon>
        <taxon>Cichorieae</taxon>
        <taxon>Cichoriinae</taxon>
        <taxon>Cichorium</taxon>
    </lineage>
</organism>